<reference evidence="3" key="1">
    <citation type="submission" date="2017-02" db="UniProtKB">
        <authorList>
            <consortium name="WormBaseParasite"/>
        </authorList>
    </citation>
    <scope>IDENTIFICATION</scope>
</reference>
<keyword evidence="2" id="KW-1185">Reference proteome</keyword>
<name>A0A0N5AQC6_9BILA</name>
<accession>A0A0N5AQC6</accession>
<feature type="region of interest" description="Disordered" evidence="1">
    <location>
        <begin position="1"/>
        <end position="31"/>
    </location>
</feature>
<evidence type="ECO:0000313" key="3">
    <source>
        <dbReference type="WBParaSite" id="SMUV_0000688301-mRNA-1"/>
    </source>
</evidence>
<proteinExistence type="predicted"/>
<feature type="compositionally biased region" description="Polar residues" evidence="1">
    <location>
        <begin position="114"/>
        <end position="125"/>
    </location>
</feature>
<sequence length="125" mass="14462">MKGRQEQFQTNRHSFRQTCAKTNRQRQTDRISRQMHFAVTVQRCRSRSFSTHILMITDSFTFAPAPAAASETTSFSSASNSTRRQKKKKCPKQQQQTILETKRSVNTKKKSHSAEVNNRQQRLAS</sequence>
<dbReference type="WBParaSite" id="SMUV_0000688301-mRNA-1">
    <property type="protein sequence ID" value="SMUV_0000688301-mRNA-1"/>
    <property type="gene ID" value="SMUV_0000688301"/>
</dbReference>
<organism evidence="2 3">
    <name type="scientific">Syphacia muris</name>
    <dbReference type="NCBI Taxonomy" id="451379"/>
    <lineage>
        <taxon>Eukaryota</taxon>
        <taxon>Metazoa</taxon>
        <taxon>Ecdysozoa</taxon>
        <taxon>Nematoda</taxon>
        <taxon>Chromadorea</taxon>
        <taxon>Rhabditida</taxon>
        <taxon>Spirurina</taxon>
        <taxon>Oxyuridomorpha</taxon>
        <taxon>Oxyuroidea</taxon>
        <taxon>Oxyuridae</taxon>
        <taxon>Syphacia</taxon>
    </lineage>
</organism>
<dbReference type="AlphaFoldDB" id="A0A0N5AQC6"/>
<feature type="region of interest" description="Disordered" evidence="1">
    <location>
        <begin position="66"/>
        <end position="125"/>
    </location>
</feature>
<feature type="compositionally biased region" description="Polar residues" evidence="1">
    <location>
        <begin position="1"/>
        <end position="22"/>
    </location>
</feature>
<feature type="compositionally biased region" description="Low complexity" evidence="1">
    <location>
        <begin position="66"/>
        <end position="79"/>
    </location>
</feature>
<evidence type="ECO:0000313" key="2">
    <source>
        <dbReference type="Proteomes" id="UP000046393"/>
    </source>
</evidence>
<evidence type="ECO:0000256" key="1">
    <source>
        <dbReference type="SAM" id="MobiDB-lite"/>
    </source>
</evidence>
<protein>
    <submittedName>
        <fullName evidence="3">Uncharacterized protein</fullName>
    </submittedName>
</protein>
<dbReference type="Proteomes" id="UP000046393">
    <property type="component" value="Unplaced"/>
</dbReference>